<organism evidence="1 2">
    <name type="scientific">Haematococcus lacustris</name>
    <name type="common">Green alga</name>
    <name type="synonym">Haematococcus pluvialis</name>
    <dbReference type="NCBI Taxonomy" id="44745"/>
    <lineage>
        <taxon>Eukaryota</taxon>
        <taxon>Viridiplantae</taxon>
        <taxon>Chlorophyta</taxon>
        <taxon>core chlorophytes</taxon>
        <taxon>Chlorophyceae</taxon>
        <taxon>CS clade</taxon>
        <taxon>Chlamydomonadales</taxon>
        <taxon>Haematococcaceae</taxon>
        <taxon>Haematococcus</taxon>
    </lineage>
</organism>
<gene>
    <name evidence="1" type="ORF">HaLaN_19648</name>
</gene>
<keyword evidence="2" id="KW-1185">Reference proteome</keyword>
<comment type="caution">
    <text evidence="1">The sequence shown here is derived from an EMBL/GenBank/DDBJ whole genome shotgun (WGS) entry which is preliminary data.</text>
</comment>
<protein>
    <submittedName>
        <fullName evidence="1">Uncharacterized protein</fullName>
    </submittedName>
</protein>
<name>A0A699ZRA3_HAELA</name>
<evidence type="ECO:0000313" key="1">
    <source>
        <dbReference type="EMBL" id="GFH22219.1"/>
    </source>
</evidence>
<accession>A0A699ZRA3</accession>
<evidence type="ECO:0000313" key="2">
    <source>
        <dbReference type="Proteomes" id="UP000485058"/>
    </source>
</evidence>
<dbReference type="Proteomes" id="UP000485058">
    <property type="component" value="Unassembled WGS sequence"/>
</dbReference>
<dbReference type="AlphaFoldDB" id="A0A699ZRA3"/>
<reference evidence="1 2" key="1">
    <citation type="submission" date="2020-02" db="EMBL/GenBank/DDBJ databases">
        <title>Draft genome sequence of Haematococcus lacustris strain NIES-144.</title>
        <authorList>
            <person name="Morimoto D."/>
            <person name="Nakagawa S."/>
            <person name="Yoshida T."/>
            <person name="Sawayama S."/>
        </authorList>
    </citation>
    <scope>NUCLEOTIDE SEQUENCE [LARGE SCALE GENOMIC DNA]</scope>
    <source>
        <strain evidence="1 2">NIES-144</strain>
    </source>
</reference>
<proteinExistence type="predicted"/>
<dbReference type="EMBL" id="BLLF01001993">
    <property type="protein sequence ID" value="GFH22219.1"/>
    <property type="molecule type" value="Genomic_DNA"/>
</dbReference>
<sequence>MGGEFTLSPDMVLGTKAMEVKWLERWGRRWVGFEGDPRLPETVHLERCSYAAWFKHGDGIGINHMPFVCTPCFEVRYRKSRTPRGGGRPSSLTADGLSGTRGTALYKGWQKHRSPHPPPPHPYSWRGRGTTRPGWAHADCRLTAQMVLCLMKTRCKPSSSPVPPYTPSRLAPLGPPRVVSVSSYAVLFIEVITRPAALQRQNSVTLCHSRSMAPVTPRQPPIPCSCPLTPRDKQPGLRWVDVAA</sequence>